<keyword evidence="3" id="KW-1185">Reference proteome</keyword>
<protein>
    <submittedName>
        <fullName evidence="2">Antitoxin</fullName>
    </submittedName>
</protein>
<comment type="caution">
    <text evidence="2">The sequence shown here is derived from an EMBL/GenBank/DDBJ whole genome shotgun (WGS) entry which is preliminary data.</text>
</comment>
<organism evidence="2 3">
    <name type="scientific">Devosia insulae DS-56</name>
    <dbReference type="NCBI Taxonomy" id="1116389"/>
    <lineage>
        <taxon>Bacteria</taxon>
        <taxon>Pseudomonadati</taxon>
        <taxon>Pseudomonadota</taxon>
        <taxon>Alphaproteobacteria</taxon>
        <taxon>Hyphomicrobiales</taxon>
        <taxon>Devosiaceae</taxon>
        <taxon>Devosia</taxon>
    </lineage>
</organism>
<accession>A0A1E5XRJ3</accession>
<dbReference type="InterPro" id="IPR048851">
    <property type="entry name" value="PaaA2_dom"/>
</dbReference>
<evidence type="ECO:0000313" key="2">
    <source>
        <dbReference type="EMBL" id="OEO31203.1"/>
    </source>
</evidence>
<feature type="domain" description="Stability determinant" evidence="1">
    <location>
        <begin position="18"/>
        <end position="49"/>
    </location>
</feature>
<evidence type="ECO:0000259" key="1">
    <source>
        <dbReference type="Pfam" id="PF21217"/>
    </source>
</evidence>
<dbReference type="EMBL" id="LAJE02000167">
    <property type="protein sequence ID" value="OEO31203.1"/>
    <property type="molecule type" value="Genomic_DNA"/>
</dbReference>
<sequence>MPKSNKLDPIISEFETEEEAAEYDRWFHAKVQASLDDTSPDIPHDEAMARVKAAIKAAAKKRA</sequence>
<dbReference type="Gene3D" id="6.20.450.20">
    <property type="match status" value="1"/>
</dbReference>
<evidence type="ECO:0000313" key="3">
    <source>
        <dbReference type="Proteomes" id="UP000095463"/>
    </source>
</evidence>
<name>A0A1E5XRJ3_9HYPH</name>
<dbReference type="Pfam" id="PF21217">
    <property type="entry name" value="PaaA2"/>
    <property type="match status" value="1"/>
</dbReference>
<reference evidence="2 3" key="1">
    <citation type="journal article" date="2015" name="Genome Announc.">
        <title>Genome Assemblies of Three Soil-Associated Devosia species: D. insulae, D. limi, and D. soli.</title>
        <authorList>
            <person name="Hassan Y.I."/>
            <person name="Lepp D."/>
            <person name="Zhou T."/>
        </authorList>
    </citation>
    <scope>NUCLEOTIDE SEQUENCE [LARGE SCALE GENOMIC DNA]</scope>
    <source>
        <strain evidence="2 3">DS-56</strain>
    </source>
</reference>
<gene>
    <name evidence="2" type="ORF">VW23_017600</name>
</gene>
<proteinExistence type="predicted"/>
<dbReference type="AlphaFoldDB" id="A0A1E5XRJ3"/>
<dbReference type="Proteomes" id="UP000095463">
    <property type="component" value="Unassembled WGS sequence"/>
</dbReference>